<name>A0A9N7Y4T4_PLEPL</name>
<sequence length="130" mass="14576">MGKTGIEPLTFWLVDDPIKFAGQNSSYCSFPSKWRKRHCRSHPPPGVEPFPLLPPDARHMPMPPIPLRLLSRLQTRLVTLQSASQPVTWPTLCFHREKSSGSRLSPLSSPTAVFVLPPPLPSLRVMMAEL</sequence>
<dbReference type="EMBL" id="CADEAL010000014">
    <property type="protein sequence ID" value="CAB1412713.1"/>
    <property type="molecule type" value="Genomic_DNA"/>
</dbReference>
<accession>A0A9N7Y4T4</accession>
<reference evidence="1" key="1">
    <citation type="submission" date="2020-03" db="EMBL/GenBank/DDBJ databases">
        <authorList>
            <person name="Weist P."/>
        </authorList>
    </citation>
    <scope>NUCLEOTIDE SEQUENCE</scope>
</reference>
<evidence type="ECO:0000313" key="2">
    <source>
        <dbReference type="Proteomes" id="UP001153269"/>
    </source>
</evidence>
<protein>
    <submittedName>
        <fullName evidence="1">Uncharacterized protein</fullName>
    </submittedName>
</protein>
<dbReference type="AlphaFoldDB" id="A0A9N7Y4T4"/>
<comment type="caution">
    <text evidence="1">The sequence shown here is derived from an EMBL/GenBank/DDBJ whole genome shotgun (WGS) entry which is preliminary data.</text>
</comment>
<proteinExistence type="predicted"/>
<gene>
    <name evidence="1" type="ORF">PLEPLA_LOCUS406</name>
</gene>
<evidence type="ECO:0000313" key="1">
    <source>
        <dbReference type="EMBL" id="CAB1412713.1"/>
    </source>
</evidence>
<organism evidence="1 2">
    <name type="scientific">Pleuronectes platessa</name>
    <name type="common">European plaice</name>
    <dbReference type="NCBI Taxonomy" id="8262"/>
    <lineage>
        <taxon>Eukaryota</taxon>
        <taxon>Metazoa</taxon>
        <taxon>Chordata</taxon>
        <taxon>Craniata</taxon>
        <taxon>Vertebrata</taxon>
        <taxon>Euteleostomi</taxon>
        <taxon>Actinopterygii</taxon>
        <taxon>Neopterygii</taxon>
        <taxon>Teleostei</taxon>
        <taxon>Neoteleostei</taxon>
        <taxon>Acanthomorphata</taxon>
        <taxon>Carangaria</taxon>
        <taxon>Pleuronectiformes</taxon>
        <taxon>Pleuronectoidei</taxon>
        <taxon>Pleuronectidae</taxon>
        <taxon>Pleuronectes</taxon>
    </lineage>
</organism>
<dbReference type="Proteomes" id="UP001153269">
    <property type="component" value="Unassembled WGS sequence"/>
</dbReference>
<keyword evidence="2" id="KW-1185">Reference proteome</keyword>